<dbReference type="Proteomes" id="UP001589867">
    <property type="component" value="Unassembled WGS sequence"/>
</dbReference>
<keyword evidence="3" id="KW-0804">Transcription</keyword>
<dbReference type="PRINTS" id="PR00455">
    <property type="entry name" value="HTHTETR"/>
</dbReference>
<comment type="caution">
    <text evidence="6">The sequence shown here is derived from an EMBL/GenBank/DDBJ whole genome shotgun (WGS) entry which is preliminary data.</text>
</comment>
<evidence type="ECO:0000256" key="1">
    <source>
        <dbReference type="ARBA" id="ARBA00023015"/>
    </source>
</evidence>
<dbReference type="Pfam" id="PF02909">
    <property type="entry name" value="TetR_C_1"/>
    <property type="match status" value="1"/>
</dbReference>
<keyword evidence="7" id="KW-1185">Reference proteome</keyword>
<evidence type="ECO:0000259" key="5">
    <source>
        <dbReference type="PROSITE" id="PS50977"/>
    </source>
</evidence>
<dbReference type="Pfam" id="PF00440">
    <property type="entry name" value="TetR_N"/>
    <property type="match status" value="1"/>
</dbReference>
<dbReference type="PROSITE" id="PS50977">
    <property type="entry name" value="HTH_TETR_2"/>
    <property type="match status" value="1"/>
</dbReference>
<dbReference type="InterPro" id="IPR036271">
    <property type="entry name" value="Tet_transcr_reg_TetR-rel_C_sf"/>
</dbReference>
<keyword evidence="2 4" id="KW-0238">DNA-binding</keyword>
<protein>
    <submittedName>
        <fullName evidence="6">TetR/AcrR family transcriptional regulator</fullName>
    </submittedName>
</protein>
<gene>
    <name evidence="6" type="ORF">ACFFIA_41895</name>
</gene>
<reference evidence="6 7" key="1">
    <citation type="submission" date="2024-09" db="EMBL/GenBank/DDBJ databases">
        <authorList>
            <person name="Sun Q."/>
            <person name="Mori K."/>
        </authorList>
    </citation>
    <scope>NUCLEOTIDE SEQUENCE [LARGE SCALE GENOMIC DNA]</scope>
    <source>
        <strain evidence="6 7">TBRC 3947</strain>
    </source>
</reference>
<dbReference type="RefSeq" id="WP_377262658.1">
    <property type="nucleotide sequence ID" value="NZ_JBHLUH010000104.1"/>
</dbReference>
<dbReference type="InterPro" id="IPR050109">
    <property type="entry name" value="HTH-type_TetR-like_transc_reg"/>
</dbReference>
<dbReference type="PANTHER" id="PTHR30055:SF151">
    <property type="entry name" value="TRANSCRIPTIONAL REGULATORY PROTEIN"/>
    <property type="match status" value="1"/>
</dbReference>
<dbReference type="InterPro" id="IPR009057">
    <property type="entry name" value="Homeodomain-like_sf"/>
</dbReference>
<dbReference type="Gene3D" id="1.10.357.10">
    <property type="entry name" value="Tetracycline Repressor, domain 2"/>
    <property type="match status" value="1"/>
</dbReference>
<evidence type="ECO:0000256" key="4">
    <source>
        <dbReference type="PROSITE-ProRule" id="PRU00335"/>
    </source>
</evidence>
<evidence type="ECO:0000256" key="3">
    <source>
        <dbReference type="ARBA" id="ARBA00023163"/>
    </source>
</evidence>
<sequence>MATAPSRRPGRPRPGEPALTRDAILAAALAIVDEQGLDALSMRKLAARLQVDPMSIYHHVPNKAALVSGLVRAVFAEMPALVDEGPWPERVREWARAYRDLALAHPHLVLQIVTDAAAASEAAILISEPLYAALDSAGLDPRAVTHAAGTLVDFVHGYALGASSPAVSGDPMGERLAAMEPALVPTMRRVVAAAHAEPAPPGGFEAGLDIIVRGISPAVTR</sequence>
<dbReference type="InterPro" id="IPR004111">
    <property type="entry name" value="Repressor_TetR_C"/>
</dbReference>
<evidence type="ECO:0000313" key="6">
    <source>
        <dbReference type="EMBL" id="MFC0534161.1"/>
    </source>
</evidence>
<keyword evidence="1" id="KW-0805">Transcription regulation</keyword>
<proteinExistence type="predicted"/>
<organism evidence="6 7">
    <name type="scientific">Phytohabitans kaempferiae</name>
    <dbReference type="NCBI Taxonomy" id="1620943"/>
    <lineage>
        <taxon>Bacteria</taxon>
        <taxon>Bacillati</taxon>
        <taxon>Actinomycetota</taxon>
        <taxon>Actinomycetes</taxon>
        <taxon>Micromonosporales</taxon>
        <taxon>Micromonosporaceae</taxon>
    </lineage>
</organism>
<dbReference type="PANTHER" id="PTHR30055">
    <property type="entry name" value="HTH-TYPE TRANSCRIPTIONAL REGULATOR RUTR"/>
    <property type="match status" value="1"/>
</dbReference>
<evidence type="ECO:0000313" key="7">
    <source>
        <dbReference type="Proteomes" id="UP001589867"/>
    </source>
</evidence>
<accession>A0ABV6MHF8</accession>
<dbReference type="EMBL" id="JBHLUH010000104">
    <property type="protein sequence ID" value="MFC0534161.1"/>
    <property type="molecule type" value="Genomic_DNA"/>
</dbReference>
<dbReference type="SUPFAM" id="SSF48498">
    <property type="entry name" value="Tetracyclin repressor-like, C-terminal domain"/>
    <property type="match status" value="1"/>
</dbReference>
<feature type="domain" description="HTH tetR-type" evidence="5">
    <location>
        <begin position="18"/>
        <end position="78"/>
    </location>
</feature>
<evidence type="ECO:0000256" key="2">
    <source>
        <dbReference type="ARBA" id="ARBA00023125"/>
    </source>
</evidence>
<feature type="DNA-binding region" description="H-T-H motif" evidence="4">
    <location>
        <begin position="41"/>
        <end position="60"/>
    </location>
</feature>
<name>A0ABV6MHF8_9ACTN</name>
<dbReference type="SUPFAM" id="SSF46689">
    <property type="entry name" value="Homeodomain-like"/>
    <property type="match status" value="1"/>
</dbReference>
<dbReference type="InterPro" id="IPR001647">
    <property type="entry name" value="HTH_TetR"/>
</dbReference>